<dbReference type="PANTHER" id="PTHR37419:SF8">
    <property type="entry name" value="TOXIN YJJJ"/>
    <property type="match status" value="1"/>
</dbReference>
<dbReference type="PANTHER" id="PTHR37419">
    <property type="entry name" value="SERINE/THREONINE-PROTEIN KINASE TOXIN HIPA"/>
    <property type="match status" value="1"/>
</dbReference>
<evidence type="ECO:0000256" key="1">
    <source>
        <dbReference type="ARBA" id="ARBA00010164"/>
    </source>
</evidence>
<dbReference type="GO" id="GO:0004674">
    <property type="term" value="F:protein serine/threonine kinase activity"/>
    <property type="evidence" value="ECO:0007669"/>
    <property type="project" value="TreeGrafter"/>
</dbReference>
<protein>
    <submittedName>
        <fullName evidence="6">Phosphatidylinositol kinase</fullName>
    </submittedName>
</protein>
<name>A0A8J3MA06_9RHOB</name>
<evidence type="ECO:0000256" key="3">
    <source>
        <dbReference type="ARBA" id="ARBA00022777"/>
    </source>
</evidence>
<keyword evidence="3 6" id="KW-0418">Kinase</keyword>
<dbReference type="InterPro" id="IPR012893">
    <property type="entry name" value="HipA-like_C"/>
</dbReference>
<evidence type="ECO:0000259" key="4">
    <source>
        <dbReference type="Pfam" id="PF07804"/>
    </source>
</evidence>
<evidence type="ECO:0000256" key="2">
    <source>
        <dbReference type="ARBA" id="ARBA00022679"/>
    </source>
</evidence>
<proteinExistence type="inferred from homology"/>
<sequence length="426" mass="47940">MTSRFGATECFVYIMLPGTTEFVTAGRFVLEPDRDGTPVGRFVYGKSYLSNHDAVPIDPLELKLATTTYQTTALKGVFGALRDAGPDYWGRRVIEKHAGLPQLGEIDYLLYAPDDRAGALGFGLGPKPPAPQRRFNRTLDLNKLIGIADAIIANEDVPDEPETGQVHDLMLVGTSMGGARPKAVVEDEDGLWIAKFNRPDDKWNYARVEHAMLELARACGIHTAQSRITTVGDRDVLLVKRFDRERTEKGYLRTRMMSGLTILRTEDTHQHRDRWSYVLLAEELRRISARPKEDAAELFRRMVFNALISNTDDHPRNHAAIAHDKDWKLSPAYDLTPSMPVSIERRDLAMTCGDLGRYANATNILSQCARFHLQREEAEAIIDGMEEQVKATWYETARREGVTDQDCAIIKSAFAYPGFRLDIQQA</sequence>
<keyword evidence="7" id="KW-1185">Reference proteome</keyword>
<reference evidence="6" key="2">
    <citation type="submission" date="2020-09" db="EMBL/GenBank/DDBJ databases">
        <authorList>
            <person name="Sun Q."/>
            <person name="Kim S."/>
        </authorList>
    </citation>
    <scope>NUCLEOTIDE SEQUENCE</scope>
    <source>
        <strain evidence="6">KCTC 42650</strain>
    </source>
</reference>
<accession>A0A8J3MA06</accession>
<gene>
    <name evidence="6" type="ORF">GCM10017056_46550</name>
</gene>
<keyword evidence="2" id="KW-0808">Transferase</keyword>
<dbReference type="Pfam" id="PF13657">
    <property type="entry name" value="Couple_hipA"/>
    <property type="match status" value="1"/>
</dbReference>
<evidence type="ECO:0000259" key="5">
    <source>
        <dbReference type="Pfam" id="PF13657"/>
    </source>
</evidence>
<dbReference type="EMBL" id="BNCJ01000024">
    <property type="protein sequence ID" value="GHF70195.1"/>
    <property type="molecule type" value="Genomic_DNA"/>
</dbReference>
<dbReference type="Pfam" id="PF07804">
    <property type="entry name" value="HipA_C"/>
    <property type="match status" value="1"/>
</dbReference>
<dbReference type="Proteomes" id="UP000626220">
    <property type="component" value="Unassembled WGS sequence"/>
</dbReference>
<organism evidence="6 7">
    <name type="scientific">Seohaeicola zhoushanensis</name>
    <dbReference type="NCBI Taxonomy" id="1569283"/>
    <lineage>
        <taxon>Bacteria</taxon>
        <taxon>Pseudomonadati</taxon>
        <taxon>Pseudomonadota</taxon>
        <taxon>Alphaproteobacteria</taxon>
        <taxon>Rhodobacterales</taxon>
        <taxon>Roseobacteraceae</taxon>
        <taxon>Seohaeicola</taxon>
    </lineage>
</organism>
<dbReference type="InterPro" id="IPR017508">
    <property type="entry name" value="HipA_N1"/>
</dbReference>
<feature type="domain" description="HipA-like C-terminal" evidence="4">
    <location>
        <begin position="174"/>
        <end position="393"/>
    </location>
</feature>
<dbReference type="InterPro" id="IPR052028">
    <property type="entry name" value="HipA_Ser/Thr_kinase"/>
</dbReference>
<dbReference type="GO" id="GO:0005829">
    <property type="term" value="C:cytosol"/>
    <property type="evidence" value="ECO:0007669"/>
    <property type="project" value="TreeGrafter"/>
</dbReference>
<dbReference type="AlphaFoldDB" id="A0A8J3MA06"/>
<comment type="similarity">
    <text evidence="1">Belongs to the HipA Ser/Thr kinase family.</text>
</comment>
<comment type="caution">
    <text evidence="6">The sequence shown here is derived from an EMBL/GenBank/DDBJ whole genome shotgun (WGS) entry which is preliminary data.</text>
</comment>
<evidence type="ECO:0000313" key="6">
    <source>
        <dbReference type="EMBL" id="GHF70195.1"/>
    </source>
</evidence>
<evidence type="ECO:0000313" key="7">
    <source>
        <dbReference type="Proteomes" id="UP000626220"/>
    </source>
</evidence>
<reference evidence="6" key="1">
    <citation type="journal article" date="2014" name="Int. J. Syst. Evol. Microbiol.">
        <title>Complete genome sequence of Corynebacterium casei LMG S-19264T (=DSM 44701T), isolated from a smear-ripened cheese.</title>
        <authorList>
            <consortium name="US DOE Joint Genome Institute (JGI-PGF)"/>
            <person name="Walter F."/>
            <person name="Albersmeier A."/>
            <person name="Kalinowski J."/>
            <person name="Ruckert C."/>
        </authorList>
    </citation>
    <scope>NUCLEOTIDE SEQUENCE</scope>
    <source>
        <strain evidence="6">KCTC 42650</strain>
    </source>
</reference>
<feature type="domain" description="HipA N-terminal subdomain 1" evidence="5">
    <location>
        <begin position="34"/>
        <end position="121"/>
    </location>
</feature>
<dbReference type="Gene3D" id="1.10.1070.20">
    <property type="match status" value="1"/>
</dbReference>